<dbReference type="Pfam" id="PF01370">
    <property type="entry name" value="Epimerase"/>
    <property type="match status" value="1"/>
</dbReference>
<dbReference type="EMBL" id="VMBG01000001">
    <property type="protein sequence ID" value="TSJ77948.1"/>
    <property type="molecule type" value="Genomic_DNA"/>
</dbReference>
<organism evidence="2 3">
    <name type="scientific">Rariglobus hedericola</name>
    <dbReference type="NCBI Taxonomy" id="2597822"/>
    <lineage>
        <taxon>Bacteria</taxon>
        <taxon>Pseudomonadati</taxon>
        <taxon>Verrucomicrobiota</taxon>
        <taxon>Opitutia</taxon>
        <taxon>Opitutales</taxon>
        <taxon>Opitutaceae</taxon>
        <taxon>Rariglobus</taxon>
    </lineage>
</organism>
<dbReference type="PANTHER" id="PTHR48079">
    <property type="entry name" value="PROTEIN YEEZ"/>
    <property type="match status" value="1"/>
</dbReference>
<protein>
    <submittedName>
        <fullName evidence="2">NAD-dependent epimerase/dehydratase family protein</fullName>
    </submittedName>
</protein>
<evidence type="ECO:0000313" key="3">
    <source>
        <dbReference type="Proteomes" id="UP000315648"/>
    </source>
</evidence>
<dbReference type="GO" id="GO:0004029">
    <property type="term" value="F:aldehyde dehydrogenase (NAD+) activity"/>
    <property type="evidence" value="ECO:0007669"/>
    <property type="project" value="TreeGrafter"/>
</dbReference>
<accession>A0A556QMT1</accession>
<evidence type="ECO:0000259" key="1">
    <source>
        <dbReference type="Pfam" id="PF01370"/>
    </source>
</evidence>
<gene>
    <name evidence="2" type="ORF">FPL22_01155</name>
</gene>
<dbReference type="PANTHER" id="PTHR48079:SF6">
    <property type="entry name" value="NAD(P)-BINDING DOMAIN-CONTAINING PROTEIN-RELATED"/>
    <property type="match status" value="1"/>
</dbReference>
<sequence>MSLPSSKHLVVFGAGYVGGEVARQAIARGFRVTALTRNHTTARALAEAGVTVIVDDLAADTWHTHAALRDGADCVLNCVSSGGGGPEGYRRSYVDGMKSVLAWASGVTAGTIVYTGSTSVYPQDGGVRVTEEDSIEEVRTVGNPLVEAEDLLLASGAGARRFVLRLAGIYGPGRHYLVDQLREGRGEVAGLGGHRLNLIHRDDIAGAIWAAFTAPASVDGGVFNVADDGAAPKAEVAEFLATKLGLPAPRFTGEPAQGRRRVTPDRVIANDKIKRVLGWQPVYPSYREGYAAILGA</sequence>
<evidence type="ECO:0000313" key="2">
    <source>
        <dbReference type="EMBL" id="TSJ77948.1"/>
    </source>
</evidence>
<dbReference type="AlphaFoldDB" id="A0A556QMT1"/>
<keyword evidence="3" id="KW-1185">Reference proteome</keyword>
<dbReference type="RefSeq" id="WP_144228289.1">
    <property type="nucleotide sequence ID" value="NZ_CBCRVV010000001.1"/>
</dbReference>
<feature type="domain" description="NAD-dependent epimerase/dehydratase" evidence="1">
    <location>
        <begin position="12"/>
        <end position="226"/>
    </location>
</feature>
<dbReference type="InterPro" id="IPR001509">
    <property type="entry name" value="Epimerase_deHydtase"/>
</dbReference>
<dbReference type="SUPFAM" id="SSF51735">
    <property type="entry name" value="NAD(P)-binding Rossmann-fold domains"/>
    <property type="match status" value="1"/>
</dbReference>
<dbReference type="OrthoDB" id="9808276at2"/>
<comment type="caution">
    <text evidence="2">The sequence shown here is derived from an EMBL/GenBank/DDBJ whole genome shotgun (WGS) entry which is preliminary data.</text>
</comment>
<reference evidence="2 3" key="1">
    <citation type="submission" date="2019-07" db="EMBL/GenBank/DDBJ databases">
        <title>Description of 53C-WASEF.</title>
        <authorList>
            <person name="Pitt A."/>
            <person name="Hahn M.W."/>
        </authorList>
    </citation>
    <scope>NUCLEOTIDE SEQUENCE [LARGE SCALE GENOMIC DNA]</scope>
    <source>
        <strain evidence="2 3">53C-WASEF</strain>
    </source>
</reference>
<proteinExistence type="predicted"/>
<dbReference type="InterPro" id="IPR051783">
    <property type="entry name" value="NAD(P)-dependent_oxidoreduct"/>
</dbReference>
<dbReference type="InterPro" id="IPR036291">
    <property type="entry name" value="NAD(P)-bd_dom_sf"/>
</dbReference>
<dbReference type="Gene3D" id="3.40.50.720">
    <property type="entry name" value="NAD(P)-binding Rossmann-like Domain"/>
    <property type="match status" value="1"/>
</dbReference>
<dbReference type="GO" id="GO:0005737">
    <property type="term" value="C:cytoplasm"/>
    <property type="evidence" value="ECO:0007669"/>
    <property type="project" value="TreeGrafter"/>
</dbReference>
<dbReference type="Proteomes" id="UP000315648">
    <property type="component" value="Unassembled WGS sequence"/>
</dbReference>
<name>A0A556QMT1_9BACT</name>